<sequence length="937" mass="105877">MSSSSTTTTTTPGSPHDNCKGKHTTSSWPHLPEELVRHIATFYLWDRATTTYTPSTWDVRELWHHRMVFTVIRDAFDLERNLMAVCPEWDLALETHLFWQQAVTLVDPTDFLGQFAIITPHPDLAKVSPVPLRPYRITPYRHFRHIIGLSCLVCRVNFPTTTRGLACAKRTAGTYILGYVPICRDHDHRRLAFCGLCLRESPTHEMAAANVYASNDLQVGVSKNDDKEMWPGVDATCRNCRHEWLWKKASLNSRDQEAIGGIDLSSDDWETRQTVEGFVEMAEGTINAVINLAREKYWLRKFTRLDDMMQQALAAAKFNGYPSRSSSVRDDAEYGNWEESLAEEDDEEEEDTELMQLEERGVKDLALGDWARTRILDGYWISPADIWFRNIVPGKAFDMPAEHPCPWTVEDRTNLPHPSPAVVKAEVPPSWDLCHQACFAFGQQLRLILLPAMKNIVRRIAMECAMADGKDEPTLKASRLSLEEVARVLREEEGVWFDGYDWVERRRNDEEARRSSEGEAISREDDARSTRSTTSSTNSSGSESTTPSPPPPGDVGEKKNVSSPEHLNHQTTSTVTDWDTVNVAEKVIIPVDPVLNPPRILRSIPHIPRSLVHLPQYSIEAFKNIWREACAPLYHCRCRICERAVAAANALNDQQGQPLSPITAQKQQLQEQQPLRRRPDESPLQIQLQEVSDLEYSGEEEEEEYEFDEDEEVDVVDVEEDGGGRDVEEEEEEEESENMTGRERAFGIANKKTKEGENEGGSSEELEEDEIGQDRVDGRRRYGGVMKKTKRARIDDDEEEEEVRVGSLSKATWRSSRSGDSESLISSSESVSRSRSLSPPASRHHSSNHRHPPRRHHLPVEEEEAGSELTSEIGTGRKEEEEEEIDGDDYAAWYNAAKLREMIATSTASTGSGSEGEGEEADDGSTARVTSEDDRGT</sequence>
<feature type="region of interest" description="Disordered" evidence="1">
    <location>
        <begin position="508"/>
        <end position="574"/>
    </location>
</feature>
<feature type="compositionally biased region" description="Acidic residues" evidence="1">
    <location>
        <begin position="720"/>
        <end position="737"/>
    </location>
</feature>
<evidence type="ECO:0000313" key="3">
    <source>
        <dbReference type="Proteomes" id="UP000629468"/>
    </source>
</evidence>
<feature type="compositionally biased region" description="Acidic residues" evidence="1">
    <location>
        <begin position="762"/>
        <end position="771"/>
    </location>
</feature>
<comment type="caution">
    <text evidence="2">The sequence shown here is derived from an EMBL/GenBank/DDBJ whole genome shotgun (WGS) entry which is preliminary data.</text>
</comment>
<dbReference type="Proteomes" id="UP000629468">
    <property type="component" value="Unassembled WGS sequence"/>
</dbReference>
<evidence type="ECO:0000313" key="2">
    <source>
        <dbReference type="EMBL" id="KAF7783281.1"/>
    </source>
</evidence>
<feature type="region of interest" description="Disordered" evidence="1">
    <location>
        <begin position="905"/>
        <end position="937"/>
    </location>
</feature>
<dbReference type="AlphaFoldDB" id="A0A8H7F9I7"/>
<feature type="compositionally biased region" description="Low complexity" evidence="1">
    <location>
        <begin position="814"/>
        <end position="841"/>
    </location>
</feature>
<feature type="region of interest" description="Disordered" evidence="1">
    <location>
        <begin position="321"/>
        <end position="351"/>
    </location>
</feature>
<feature type="compositionally biased region" description="Acidic residues" evidence="1">
    <location>
        <begin position="340"/>
        <end position="351"/>
    </location>
</feature>
<feature type="compositionally biased region" description="Basic residues" evidence="1">
    <location>
        <begin position="842"/>
        <end position="857"/>
    </location>
</feature>
<organism evidence="2 3">
    <name type="scientific">Agaricus bisporus var. burnettii</name>
    <dbReference type="NCBI Taxonomy" id="192524"/>
    <lineage>
        <taxon>Eukaryota</taxon>
        <taxon>Fungi</taxon>
        <taxon>Dikarya</taxon>
        <taxon>Basidiomycota</taxon>
        <taxon>Agaricomycotina</taxon>
        <taxon>Agaricomycetes</taxon>
        <taxon>Agaricomycetidae</taxon>
        <taxon>Agaricales</taxon>
        <taxon>Agaricineae</taxon>
        <taxon>Agaricaceae</taxon>
        <taxon>Agaricus</taxon>
    </lineage>
</organism>
<feature type="compositionally biased region" description="Low complexity" evidence="1">
    <location>
        <begin position="530"/>
        <end position="546"/>
    </location>
</feature>
<feature type="region of interest" description="Disordered" evidence="1">
    <location>
        <begin position="1"/>
        <end position="25"/>
    </location>
</feature>
<feature type="compositionally biased region" description="Low complexity" evidence="1">
    <location>
        <begin position="1"/>
        <end position="11"/>
    </location>
</feature>
<name>A0A8H7F9I7_AGABI</name>
<feature type="compositionally biased region" description="Acidic residues" evidence="1">
    <location>
        <begin position="880"/>
        <end position="889"/>
    </location>
</feature>
<evidence type="ECO:0000256" key="1">
    <source>
        <dbReference type="SAM" id="MobiDB-lite"/>
    </source>
</evidence>
<reference evidence="2 3" key="1">
    <citation type="journal article" name="Sci. Rep.">
        <title>Telomere-to-telomere assembled and centromere annotated genomes of the two main subspecies of the button mushroom Agaricus bisporus reveal especially polymorphic chromosome ends.</title>
        <authorList>
            <person name="Sonnenberg A.S.M."/>
            <person name="Sedaghat-Telgerd N."/>
            <person name="Lavrijssen B."/>
            <person name="Ohm R.A."/>
            <person name="Hendrickx P.M."/>
            <person name="Scholtmeijer K."/>
            <person name="Baars J.J.P."/>
            <person name="van Peer A."/>
        </authorList>
    </citation>
    <scope>NUCLEOTIDE SEQUENCE [LARGE SCALE GENOMIC DNA]</scope>
    <source>
        <strain evidence="2 3">H119_p4</strain>
    </source>
</reference>
<feature type="region of interest" description="Disordered" evidence="1">
    <location>
        <begin position="720"/>
        <end position="889"/>
    </location>
</feature>
<gene>
    <name evidence="2" type="ORF">Agabi119p4_2657</name>
</gene>
<feature type="region of interest" description="Disordered" evidence="1">
    <location>
        <begin position="662"/>
        <end position="684"/>
    </location>
</feature>
<feature type="compositionally biased region" description="Basic and acidic residues" evidence="1">
    <location>
        <begin position="508"/>
        <end position="529"/>
    </location>
</feature>
<accession>A0A8H7F9I7</accession>
<proteinExistence type="predicted"/>
<feature type="compositionally biased region" description="Polar residues" evidence="1">
    <location>
        <begin position="561"/>
        <end position="574"/>
    </location>
</feature>
<protein>
    <submittedName>
        <fullName evidence="2">Uncharacterized protein</fullName>
    </submittedName>
</protein>
<dbReference type="EMBL" id="JABXXO010000003">
    <property type="protein sequence ID" value="KAF7783281.1"/>
    <property type="molecule type" value="Genomic_DNA"/>
</dbReference>